<evidence type="ECO:0000313" key="9">
    <source>
        <dbReference type="EMBL" id="MBC8543814.1"/>
    </source>
</evidence>
<dbReference type="EMBL" id="JACRSQ010000013">
    <property type="protein sequence ID" value="MBC8543814.1"/>
    <property type="molecule type" value="Genomic_DNA"/>
</dbReference>
<evidence type="ECO:0000256" key="4">
    <source>
        <dbReference type="ARBA" id="ARBA00022692"/>
    </source>
</evidence>
<proteinExistence type="predicted"/>
<evidence type="ECO:0000256" key="1">
    <source>
        <dbReference type="ARBA" id="ARBA00004370"/>
    </source>
</evidence>
<evidence type="ECO:0000313" key="10">
    <source>
        <dbReference type="Proteomes" id="UP000657006"/>
    </source>
</evidence>
<organism evidence="9 10">
    <name type="scientific">Bianquea renquensis</name>
    <dbReference type="NCBI Taxonomy" id="2763661"/>
    <lineage>
        <taxon>Bacteria</taxon>
        <taxon>Bacillati</taxon>
        <taxon>Bacillota</taxon>
        <taxon>Clostridia</taxon>
        <taxon>Eubacteriales</taxon>
        <taxon>Bianqueaceae</taxon>
        <taxon>Bianquea</taxon>
    </lineage>
</organism>
<evidence type="ECO:0000256" key="3">
    <source>
        <dbReference type="ARBA" id="ARBA00022618"/>
    </source>
</evidence>
<dbReference type="GO" id="GO:0051301">
    <property type="term" value="P:cell division"/>
    <property type="evidence" value="ECO:0007669"/>
    <property type="project" value="UniProtKB-KW"/>
</dbReference>
<reference evidence="9" key="1">
    <citation type="submission" date="2020-08" db="EMBL/GenBank/DDBJ databases">
        <title>Genome public.</title>
        <authorList>
            <person name="Liu C."/>
            <person name="Sun Q."/>
        </authorList>
    </citation>
    <scope>NUCLEOTIDE SEQUENCE</scope>
    <source>
        <strain evidence="9">NSJ-32</strain>
    </source>
</reference>
<keyword evidence="4" id="KW-0812">Transmembrane</keyword>
<comment type="caution">
    <text evidence="9">The sequence shown here is derived from an EMBL/GenBank/DDBJ whole genome shotgun (WGS) entry which is preliminary data.</text>
</comment>
<dbReference type="InterPro" id="IPR050487">
    <property type="entry name" value="FtsQ_DivIB"/>
</dbReference>
<dbReference type="Pfam" id="PF08478">
    <property type="entry name" value="POTRA_1"/>
    <property type="match status" value="1"/>
</dbReference>
<keyword evidence="3" id="KW-0132">Cell division</keyword>
<evidence type="ECO:0000256" key="7">
    <source>
        <dbReference type="ARBA" id="ARBA00023306"/>
    </source>
</evidence>
<dbReference type="RefSeq" id="WP_177715252.1">
    <property type="nucleotide sequence ID" value="NZ_JACRSQ010000013.1"/>
</dbReference>
<dbReference type="PANTHER" id="PTHR37820">
    <property type="entry name" value="CELL DIVISION PROTEIN DIVIB"/>
    <property type="match status" value="1"/>
</dbReference>
<keyword evidence="2" id="KW-1003">Cell membrane</keyword>
<dbReference type="Gene3D" id="3.40.50.10960">
    <property type="match status" value="1"/>
</dbReference>
<dbReference type="PROSITE" id="PS51779">
    <property type="entry name" value="POTRA"/>
    <property type="match status" value="1"/>
</dbReference>
<name>A0A926I134_9FIRM</name>
<dbReference type="GO" id="GO:0005886">
    <property type="term" value="C:plasma membrane"/>
    <property type="evidence" value="ECO:0007669"/>
    <property type="project" value="TreeGrafter"/>
</dbReference>
<keyword evidence="5" id="KW-1133">Transmembrane helix</keyword>
<dbReference type="PANTHER" id="PTHR37820:SF1">
    <property type="entry name" value="CELL DIVISION PROTEIN FTSQ"/>
    <property type="match status" value="1"/>
</dbReference>
<sequence>MAKVLRIGYEGPKRRHRAGKILLCILLVLLLALLFLNSSFFAISQVTVEGNQQVTKETIMDNLNIVEGTNMFRYLLNNWKADHTMDPKIDTADVYLNWPNAITVQVTERTTVGYVPHMGTYLCVDKNGYVLDSTYYLEEELPIVQGVRIESYRLGEVLNTKDSDRYELVLEICAILQKYSLTKQIVEINVSNLDAIMLYTTNLDISCGSFDNFDQKMVAVGKMLENDENIAGILHVEDLTKQVYIENKL</sequence>
<comment type="subcellular location">
    <subcellularLocation>
        <location evidence="1">Membrane</location>
    </subcellularLocation>
</comment>
<dbReference type="InterPro" id="IPR034746">
    <property type="entry name" value="POTRA"/>
</dbReference>
<accession>A0A926I134</accession>
<dbReference type="Gene3D" id="3.10.20.310">
    <property type="entry name" value="membrane protein fhac"/>
    <property type="match status" value="1"/>
</dbReference>
<evidence type="ECO:0000259" key="8">
    <source>
        <dbReference type="PROSITE" id="PS51779"/>
    </source>
</evidence>
<dbReference type="AlphaFoldDB" id="A0A926I134"/>
<feature type="domain" description="POTRA" evidence="8">
    <location>
        <begin position="41"/>
        <end position="109"/>
    </location>
</feature>
<dbReference type="InterPro" id="IPR013685">
    <property type="entry name" value="POTRA_FtsQ_type"/>
</dbReference>
<evidence type="ECO:0000256" key="5">
    <source>
        <dbReference type="ARBA" id="ARBA00022989"/>
    </source>
</evidence>
<dbReference type="Proteomes" id="UP000657006">
    <property type="component" value="Unassembled WGS sequence"/>
</dbReference>
<keyword evidence="10" id="KW-1185">Reference proteome</keyword>
<keyword evidence="7" id="KW-0131">Cell cycle</keyword>
<protein>
    <submittedName>
        <fullName evidence="9">FtsQ-type POTRA domain-containing protein</fullName>
    </submittedName>
</protein>
<keyword evidence="6" id="KW-0472">Membrane</keyword>
<gene>
    <name evidence="9" type="ORF">H8730_09670</name>
</gene>
<evidence type="ECO:0000256" key="6">
    <source>
        <dbReference type="ARBA" id="ARBA00023136"/>
    </source>
</evidence>
<evidence type="ECO:0000256" key="2">
    <source>
        <dbReference type="ARBA" id="ARBA00022475"/>
    </source>
</evidence>